<evidence type="ECO:0000313" key="2">
    <source>
        <dbReference type="EMBL" id="RZT59602.1"/>
    </source>
</evidence>
<dbReference type="OrthoDB" id="9916767at2"/>
<feature type="transmembrane region" description="Helical" evidence="1">
    <location>
        <begin position="26"/>
        <end position="47"/>
    </location>
</feature>
<protein>
    <submittedName>
        <fullName evidence="2">Uncharacterized protein</fullName>
    </submittedName>
</protein>
<dbReference type="AlphaFoldDB" id="A0A4Q7TK33"/>
<dbReference type="EMBL" id="SGXT01000015">
    <property type="protein sequence ID" value="RZT59602.1"/>
    <property type="molecule type" value="Genomic_DNA"/>
</dbReference>
<evidence type="ECO:0000313" key="3">
    <source>
        <dbReference type="Proteomes" id="UP000292408"/>
    </source>
</evidence>
<comment type="caution">
    <text evidence="2">The sequence shown here is derived from an EMBL/GenBank/DDBJ whole genome shotgun (WGS) entry which is preliminary data.</text>
</comment>
<dbReference type="Proteomes" id="UP000292408">
    <property type="component" value="Unassembled WGS sequence"/>
</dbReference>
<keyword evidence="1" id="KW-1133">Transmembrane helix</keyword>
<feature type="transmembrane region" description="Helical" evidence="1">
    <location>
        <begin position="202"/>
        <end position="222"/>
    </location>
</feature>
<proteinExistence type="predicted"/>
<name>A0A4Q7TK33_9MICO</name>
<dbReference type="RefSeq" id="WP_130282741.1">
    <property type="nucleotide sequence ID" value="NZ_SGXT01000015.1"/>
</dbReference>
<accession>A0A4Q7TK33</accession>
<feature type="transmembrane region" description="Helical" evidence="1">
    <location>
        <begin position="286"/>
        <end position="307"/>
    </location>
</feature>
<evidence type="ECO:0000256" key="1">
    <source>
        <dbReference type="SAM" id="Phobius"/>
    </source>
</evidence>
<feature type="transmembrane region" description="Helical" evidence="1">
    <location>
        <begin position="118"/>
        <end position="139"/>
    </location>
</feature>
<feature type="transmembrane region" description="Helical" evidence="1">
    <location>
        <begin position="252"/>
        <end position="274"/>
    </location>
</feature>
<reference evidence="2 3" key="1">
    <citation type="journal article" date="2015" name="Stand. Genomic Sci.">
        <title>Genomic Encyclopedia of Bacterial and Archaeal Type Strains, Phase III: the genomes of soil and plant-associated and newly described type strains.</title>
        <authorList>
            <person name="Whitman W.B."/>
            <person name="Woyke T."/>
            <person name="Klenk H.P."/>
            <person name="Zhou Y."/>
            <person name="Lilburn T.G."/>
            <person name="Beck B.J."/>
            <person name="De Vos P."/>
            <person name="Vandamme P."/>
            <person name="Eisen J.A."/>
            <person name="Garrity G."/>
            <person name="Hugenholtz P."/>
            <person name="Kyrpides N.C."/>
        </authorList>
    </citation>
    <scope>NUCLEOTIDE SEQUENCE [LARGE SCALE GENOMIC DNA]</scope>
    <source>
        <strain evidence="2 3">AC4r</strain>
    </source>
</reference>
<feature type="transmembrane region" description="Helical" evidence="1">
    <location>
        <begin position="85"/>
        <end position="106"/>
    </location>
</feature>
<feature type="transmembrane region" description="Helical" evidence="1">
    <location>
        <begin position="168"/>
        <end position="190"/>
    </location>
</feature>
<keyword evidence="3" id="KW-1185">Reference proteome</keyword>
<gene>
    <name evidence="2" type="ORF">EV140_1582</name>
</gene>
<keyword evidence="1" id="KW-0472">Membrane</keyword>
<sequence length="334" mass="35047">MLAASSTGSFADPIASIADESISSGIIGFWIALTTLFVGFSLVMLVVTRRASYGDKMTRQLSRDVYLELPADLLSSVRNQLMWRLRGSIVGGLAGFVGLLLIVQPWETRATAGVEVSLVGLSAVFFGNQSGAAIGGMLARRQSVSSVRTARLEPVTHRELVAPLWRSLAAISAGIGVAATLALALVSATYEQSQPGFVAEVPMLAAAAALTAVIAASLPRIARRLAASRALRGDDHALAWSDALAARTIRDLCLGLTWAGFAITNSVLASIGRLAPEEGQQLVSQIQAVGSTLAVLAAITVLIVVLVTTPDRHLQRTVWPEFAAGAPQSRPDVQ</sequence>
<organism evidence="2 3">
    <name type="scientific">Microcella alkaliphila</name>
    <dbReference type="NCBI Taxonomy" id="279828"/>
    <lineage>
        <taxon>Bacteria</taxon>
        <taxon>Bacillati</taxon>
        <taxon>Actinomycetota</taxon>
        <taxon>Actinomycetes</taxon>
        <taxon>Micrococcales</taxon>
        <taxon>Microbacteriaceae</taxon>
        <taxon>Microcella</taxon>
    </lineage>
</organism>
<keyword evidence="1" id="KW-0812">Transmembrane</keyword>